<organism evidence="1 2">
    <name type="scientific">Camellia lanceoleosa</name>
    <dbReference type="NCBI Taxonomy" id="1840588"/>
    <lineage>
        <taxon>Eukaryota</taxon>
        <taxon>Viridiplantae</taxon>
        <taxon>Streptophyta</taxon>
        <taxon>Embryophyta</taxon>
        <taxon>Tracheophyta</taxon>
        <taxon>Spermatophyta</taxon>
        <taxon>Magnoliopsida</taxon>
        <taxon>eudicotyledons</taxon>
        <taxon>Gunneridae</taxon>
        <taxon>Pentapetalae</taxon>
        <taxon>asterids</taxon>
        <taxon>Ericales</taxon>
        <taxon>Theaceae</taxon>
        <taxon>Camellia</taxon>
    </lineage>
</organism>
<name>A0ACC0GDT2_9ERIC</name>
<reference evidence="1 2" key="1">
    <citation type="journal article" date="2022" name="Plant J.">
        <title>Chromosome-level genome of Camellia lanceoleosa provides a valuable resource for understanding genome evolution and self-incompatibility.</title>
        <authorList>
            <person name="Gong W."/>
            <person name="Xiao S."/>
            <person name="Wang L."/>
            <person name="Liao Z."/>
            <person name="Chang Y."/>
            <person name="Mo W."/>
            <person name="Hu G."/>
            <person name="Li W."/>
            <person name="Zhao G."/>
            <person name="Zhu H."/>
            <person name="Hu X."/>
            <person name="Ji K."/>
            <person name="Xiang X."/>
            <person name="Song Q."/>
            <person name="Yuan D."/>
            <person name="Jin S."/>
            <person name="Zhang L."/>
        </authorList>
    </citation>
    <scope>NUCLEOTIDE SEQUENCE [LARGE SCALE GENOMIC DNA]</scope>
    <source>
        <strain evidence="1">SQ_2022a</strain>
    </source>
</reference>
<dbReference type="Proteomes" id="UP001060215">
    <property type="component" value="Chromosome 10"/>
</dbReference>
<sequence>MDERESEKGTTVAQRQEDPSATTGTSIATGSLQAQPNGNPVDPSTEEIDQQERHHHKSIHSPGITSSSLSFKDALTTPLFPNSTPTPSTPDTFSDDEALVEDEDEFVPAITLSSEDKAHIRTPWLKAIIVKLMGRNIGFNYFMTKIKALWKPTGAIVGLDLGNHFYIIKFLNDEDLSKVLNEGPWFIGAHFIAVRKWELEFQATHFCTHSTVVWARLTGLPIEFFDRSILQKIGAKLGTLLKIDVHTENGNKWRFSRLCVQVDLSKPLIAKVKIGTIIQQVSYEGISSICFDCGKLGHKRGNCNTSLPTNSHPPLANPPLNTPTNTTPTISPKTHFRPWMLVDRHRKTTNRPPNHPPFRRKTNTLVHHPTWQKVTKPLTLKPSVVLVQSTSSSDPAAPPVSSGPLPAAPPQAPAILHSNTFSILTTLSEDCHTSSPTPPILVCPPLTSSSETFTIPSSDSPDSVSLTSPNDPICLHPPNPFPLKPYNTLTPLSHPLNNIPPLTHSSAYPTNASSPHPSPAKHYNV</sequence>
<proteinExistence type="predicted"/>
<dbReference type="EMBL" id="CM045767">
    <property type="protein sequence ID" value="KAI7998176.1"/>
    <property type="molecule type" value="Genomic_DNA"/>
</dbReference>
<gene>
    <name evidence="1" type="ORF">LOK49_LG10G01282</name>
</gene>
<accession>A0ACC0GDT2</accession>
<protein>
    <submittedName>
        <fullName evidence="1">Uncharacterized protein</fullName>
    </submittedName>
</protein>
<comment type="caution">
    <text evidence="1">The sequence shown here is derived from an EMBL/GenBank/DDBJ whole genome shotgun (WGS) entry which is preliminary data.</text>
</comment>
<evidence type="ECO:0000313" key="2">
    <source>
        <dbReference type="Proteomes" id="UP001060215"/>
    </source>
</evidence>
<keyword evidence="2" id="KW-1185">Reference proteome</keyword>
<evidence type="ECO:0000313" key="1">
    <source>
        <dbReference type="EMBL" id="KAI7998176.1"/>
    </source>
</evidence>